<dbReference type="EMBL" id="FORX01000023">
    <property type="protein sequence ID" value="SFK41134.1"/>
    <property type="molecule type" value="Genomic_DNA"/>
</dbReference>
<dbReference type="PROSITE" id="PS51664">
    <property type="entry name" value="YCAO"/>
    <property type="match status" value="1"/>
</dbReference>
<dbReference type="PANTHER" id="PTHR37809">
    <property type="entry name" value="RIBOSOMAL PROTEIN S12 METHYLTHIOTRANSFERASE ACCESSORY FACTOR YCAO"/>
    <property type="match status" value="1"/>
</dbReference>
<dbReference type="Gene3D" id="3.30.1330.230">
    <property type="match status" value="1"/>
</dbReference>
<sequence length="555" mass="60728">MTTPRESTPLRYRLTHQESLLGVAYFSPAPAESLTLEECLEHVRRTPNDEFMRAHVRPLLAALDAHSLDALHADADPVVQSLVLETALLTPAHSELWARLRVQAEAAAELTPQIFLRSVSLPDHDLHARASLLLAANIFEHQPLPGDMGALPLTAAPDSDAADPAMLKSALDPLPPCPRRPARQTYALAMERLYGLGILDGPEMRHHASLSPWGLLRRWKLDRVTSSGRFNHRLDGLMTSYGRGLCLEDAQASLAMEIVERYSSFADIRGLRISGSGDEGEIRVATCRELGDMALDPNSMRLEVSYAGQPLHWMTAHDKNGQARLVPVQSVYLFTNLDEIRLFSGLGSTGLASGNTPEEAKVSGLLEVVERDAEAVSVFDPARCFRVQSGDEEINRLLAQYRAQGIDPVFQDLTTDLGVPCYKCFVQLREGGLVKATGASLSGMRAALSALTETPFPFPGKEASAQGPDGLPVRMLEDLPDHSTGSAAGDLALLEAILEARGHSPLYADLTKRELRLPVFRAIVPGLEIVSDFDRFTRISPRLWRDVLRLKGRGA</sequence>
<dbReference type="AlphaFoldDB" id="A0A1I3ZAL6"/>
<accession>A0A1I3ZAL6</accession>
<keyword evidence="2" id="KW-0418">Kinase</keyword>
<organism evidence="2 3">
    <name type="scientific">Desulfomicrobium apsheronum</name>
    <dbReference type="NCBI Taxonomy" id="52560"/>
    <lineage>
        <taxon>Bacteria</taxon>
        <taxon>Pseudomonadati</taxon>
        <taxon>Thermodesulfobacteriota</taxon>
        <taxon>Desulfovibrionia</taxon>
        <taxon>Desulfovibrionales</taxon>
        <taxon>Desulfomicrobiaceae</taxon>
        <taxon>Desulfomicrobium</taxon>
    </lineage>
</organism>
<evidence type="ECO:0000313" key="3">
    <source>
        <dbReference type="Proteomes" id="UP000198635"/>
    </source>
</evidence>
<keyword evidence="3" id="KW-1185">Reference proteome</keyword>
<name>A0A1I3ZAL6_9BACT</name>
<gene>
    <name evidence="2" type="ORF">SAMN04488082_12319</name>
</gene>
<dbReference type="Pfam" id="PF02624">
    <property type="entry name" value="YcaO"/>
    <property type="match status" value="2"/>
</dbReference>
<feature type="domain" description="YcaO" evidence="1">
    <location>
        <begin position="242"/>
        <end position="555"/>
    </location>
</feature>
<dbReference type="InterPro" id="IPR003776">
    <property type="entry name" value="YcaO-like_dom"/>
</dbReference>
<dbReference type="Proteomes" id="UP000198635">
    <property type="component" value="Unassembled WGS sequence"/>
</dbReference>
<dbReference type="RefSeq" id="WP_092378768.1">
    <property type="nucleotide sequence ID" value="NZ_FORX01000023.1"/>
</dbReference>
<dbReference type="OrthoDB" id="5380721at2"/>
<dbReference type="GO" id="GO:0016301">
    <property type="term" value="F:kinase activity"/>
    <property type="evidence" value="ECO:0007669"/>
    <property type="project" value="UniProtKB-KW"/>
</dbReference>
<keyword evidence="2" id="KW-0808">Transferase</keyword>
<dbReference type="STRING" id="52560.SAMN04488082_12319"/>
<protein>
    <submittedName>
        <fullName evidence="2">YcaO-type kinase domain-containing protein</fullName>
    </submittedName>
</protein>
<dbReference type="PANTHER" id="PTHR37809:SF1">
    <property type="entry name" value="RIBOSOMAL PROTEIN S12 METHYLTHIOTRANSFERASE ACCESSORY FACTOR YCAO"/>
    <property type="match status" value="1"/>
</dbReference>
<proteinExistence type="predicted"/>
<evidence type="ECO:0000313" key="2">
    <source>
        <dbReference type="EMBL" id="SFK41134.1"/>
    </source>
</evidence>
<evidence type="ECO:0000259" key="1">
    <source>
        <dbReference type="PROSITE" id="PS51664"/>
    </source>
</evidence>
<reference evidence="3" key="1">
    <citation type="submission" date="2016-10" db="EMBL/GenBank/DDBJ databases">
        <authorList>
            <person name="Varghese N."/>
            <person name="Submissions S."/>
        </authorList>
    </citation>
    <scope>NUCLEOTIDE SEQUENCE [LARGE SCALE GENOMIC DNA]</scope>
    <source>
        <strain evidence="3">DSM 5918</strain>
    </source>
</reference>